<dbReference type="Pfam" id="PF22974">
    <property type="entry name" value="DUF7029"/>
    <property type="match status" value="1"/>
</dbReference>
<dbReference type="STRING" id="1555241.A0A4V1IUM4"/>
<protein>
    <recommendedName>
        <fullName evidence="3">DUF7029 domain-containing protein</fullName>
    </recommendedName>
</protein>
<evidence type="ECO:0000259" key="3">
    <source>
        <dbReference type="Pfam" id="PF22974"/>
    </source>
</evidence>
<feature type="compositionally biased region" description="Basic and acidic residues" evidence="1">
    <location>
        <begin position="252"/>
        <end position="268"/>
    </location>
</feature>
<feature type="region of interest" description="Disordered" evidence="1">
    <location>
        <begin position="252"/>
        <end position="271"/>
    </location>
</feature>
<reference evidence="5" key="1">
    <citation type="journal article" date="2018" name="Nat. Microbiol.">
        <title>Leveraging single-cell genomics to expand the fungal tree of life.</title>
        <authorList>
            <person name="Ahrendt S.R."/>
            <person name="Quandt C.A."/>
            <person name="Ciobanu D."/>
            <person name="Clum A."/>
            <person name="Salamov A."/>
            <person name="Andreopoulos B."/>
            <person name="Cheng J.F."/>
            <person name="Woyke T."/>
            <person name="Pelin A."/>
            <person name="Henrissat B."/>
            <person name="Reynolds N.K."/>
            <person name="Benny G.L."/>
            <person name="Smith M.E."/>
            <person name="James T.Y."/>
            <person name="Grigoriev I.V."/>
        </authorList>
    </citation>
    <scope>NUCLEOTIDE SEQUENCE [LARGE SCALE GENOMIC DNA]</scope>
    <source>
        <strain evidence="5">ATCC 52028</strain>
    </source>
</reference>
<dbReference type="Proteomes" id="UP000274922">
    <property type="component" value="Unassembled WGS sequence"/>
</dbReference>
<feature type="domain" description="DUF7029" evidence="3">
    <location>
        <begin position="154"/>
        <end position="245"/>
    </location>
</feature>
<feature type="compositionally biased region" description="Basic residues" evidence="1">
    <location>
        <begin position="100"/>
        <end position="111"/>
    </location>
</feature>
<proteinExistence type="predicted"/>
<feature type="chain" id="PRO_5020866597" description="DUF7029 domain-containing protein" evidence="2">
    <location>
        <begin position="24"/>
        <end position="539"/>
    </location>
</feature>
<accession>A0A4V1IUM4</accession>
<keyword evidence="2" id="KW-0732">Signal</keyword>
<organism evidence="4 5">
    <name type="scientific">Caulochytrium protostelioides</name>
    <dbReference type="NCBI Taxonomy" id="1555241"/>
    <lineage>
        <taxon>Eukaryota</taxon>
        <taxon>Fungi</taxon>
        <taxon>Fungi incertae sedis</taxon>
        <taxon>Chytridiomycota</taxon>
        <taxon>Chytridiomycota incertae sedis</taxon>
        <taxon>Chytridiomycetes</taxon>
        <taxon>Caulochytriales</taxon>
        <taxon>Caulochytriaceae</taxon>
        <taxon>Caulochytrium</taxon>
    </lineage>
</organism>
<keyword evidence="5" id="KW-1185">Reference proteome</keyword>
<sequence length="539" mass="56668">MAAYARLMFRLCLAAWALRLTAATPISPLVETGHDEPPPSQVMNRLTADPHPPAAAAAAAANAAAANAANAAANAANAANADAADAAAAADDDDPANARNHTRVSPIKRHLSGPLSPEVSLSYLATPSKDAGIHLIDLMPSQVDMMLTGAKGVPAMNPDNHAEITGITCRETALVLALNDTAAAAAAAAAWPDVLTLFVNPEWRCNGHDAIAFYNGTGRVVDAAAKTVTYTITPLTFDQAVTDYEVAVYASRERPDGGRDTKPRHAHDPLSSLLGDPAGHNFAWDFHGSLLKGDLVGGTGGTIDVACRQCALEGQFGYYASIQGTVDDLRRHRDPKIEFRMTNHFQLDMHTRVTATGAGRLPPTTRDLLTVSLGPFRLPGLIDVDPVFSLAISAHAAVGSDFTLEQNTTYVVPTTETLVTGVADEPFEFLQRKIGGGRPAEVFITPLAVVDGRPAYEGMVKSTPQIALTVQLFEAGPVKAVVRASAELDLAASPNVQHCKMPGARTRIMVAAGVTLGAAVHNQAFSDEIATDELDAFCI</sequence>
<evidence type="ECO:0000313" key="5">
    <source>
        <dbReference type="Proteomes" id="UP000274922"/>
    </source>
</evidence>
<feature type="signal peptide" evidence="2">
    <location>
        <begin position="1"/>
        <end position="23"/>
    </location>
</feature>
<gene>
    <name evidence="4" type="ORF">CXG81DRAFT_26264</name>
</gene>
<dbReference type="InterPro" id="IPR054293">
    <property type="entry name" value="DUF7029"/>
</dbReference>
<evidence type="ECO:0000313" key="4">
    <source>
        <dbReference type="EMBL" id="RKP01069.1"/>
    </source>
</evidence>
<feature type="region of interest" description="Disordered" evidence="1">
    <location>
        <begin position="89"/>
        <end position="111"/>
    </location>
</feature>
<dbReference type="EMBL" id="ML014187">
    <property type="protein sequence ID" value="RKP01069.1"/>
    <property type="molecule type" value="Genomic_DNA"/>
</dbReference>
<name>A0A4V1IUM4_9FUNG</name>
<dbReference type="AlphaFoldDB" id="A0A4V1IUM4"/>
<evidence type="ECO:0000256" key="2">
    <source>
        <dbReference type="SAM" id="SignalP"/>
    </source>
</evidence>
<dbReference type="OrthoDB" id="160645at2759"/>
<feature type="region of interest" description="Disordered" evidence="1">
    <location>
        <begin position="29"/>
        <end position="51"/>
    </location>
</feature>
<evidence type="ECO:0000256" key="1">
    <source>
        <dbReference type="SAM" id="MobiDB-lite"/>
    </source>
</evidence>